<comment type="caution">
    <text evidence="1">The sequence shown here is derived from an EMBL/GenBank/DDBJ whole genome shotgun (WGS) entry which is preliminary data.</text>
</comment>
<dbReference type="PATRIC" id="fig|1158608.3.peg.2421"/>
<protein>
    <submittedName>
        <fullName evidence="1">Uncharacterized protein</fullName>
    </submittedName>
</protein>
<dbReference type="AlphaFoldDB" id="R2SZU6"/>
<gene>
    <name evidence="2" type="ORF">I583_00169</name>
    <name evidence="1" type="ORF">UAW_02484</name>
</gene>
<reference evidence="2 4" key="2">
    <citation type="submission" date="2013-03" db="EMBL/GenBank/DDBJ databases">
        <title>The Genome Sequence of Enterococcus haemoperoxidus BAA-382 (PacBio/Illumina hybrid assembly).</title>
        <authorList>
            <consortium name="The Broad Institute Genomics Platform"/>
            <consortium name="The Broad Institute Genome Sequencing Center for Infectious Disease"/>
            <person name="Earl A."/>
            <person name="Russ C."/>
            <person name="Gilmore M."/>
            <person name="Surin D."/>
            <person name="Walker B."/>
            <person name="Young S."/>
            <person name="Zeng Q."/>
            <person name="Gargeya S."/>
            <person name="Fitzgerald M."/>
            <person name="Haas B."/>
            <person name="Abouelleil A."/>
            <person name="Allen A.W."/>
            <person name="Alvarado L."/>
            <person name="Arachchi H.M."/>
            <person name="Berlin A.M."/>
            <person name="Chapman S.B."/>
            <person name="Gainer-Dewar J."/>
            <person name="Goldberg J."/>
            <person name="Griggs A."/>
            <person name="Gujja S."/>
            <person name="Hansen M."/>
            <person name="Howarth C."/>
            <person name="Imamovic A."/>
            <person name="Ireland A."/>
            <person name="Larimer J."/>
            <person name="McCowan C."/>
            <person name="Murphy C."/>
            <person name="Pearson M."/>
            <person name="Poon T.W."/>
            <person name="Priest M."/>
            <person name="Roberts A."/>
            <person name="Saif S."/>
            <person name="Shea T."/>
            <person name="Sisk P."/>
            <person name="Sykes S."/>
            <person name="Wortman J."/>
            <person name="Nusbaum C."/>
            <person name="Birren B."/>
        </authorList>
    </citation>
    <scope>NUCLEOTIDE SEQUENCE [LARGE SCALE GENOMIC DNA]</scope>
    <source>
        <strain evidence="2 4">ATCC BAA-382</strain>
    </source>
</reference>
<organism evidence="1 3">
    <name type="scientific">Enterococcus haemoperoxidus ATCC BAA-382</name>
    <dbReference type="NCBI Taxonomy" id="1158608"/>
    <lineage>
        <taxon>Bacteria</taxon>
        <taxon>Bacillati</taxon>
        <taxon>Bacillota</taxon>
        <taxon>Bacilli</taxon>
        <taxon>Lactobacillales</taxon>
        <taxon>Enterococcaceae</taxon>
        <taxon>Enterococcus</taxon>
    </lineage>
</organism>
<evidence type="ECO:0000313" key="3">
    <source>
        <dbReference type="Proteomes" id="UP000013858"/>
    </source>
</evidence>
<dbReference type="EMBL" id="AJAR01000024">
    <property type="protein sequence ID" value="EOH93534.1"/>
    <property type="molecule type" value="Genomic_DNA"/>
</dbReference>
<dbReference type="Proteomes" id="UP000014197">
    <property type="component" value="Unassembled WGS sequence"/>
</dbReference>
<dbReference type="Proteomes" id="UP000013858">
    <property type="component" value="Unassembled WGS sequence"/>
</dbReference>
<dbReference type="STRING" id="155618.RV06_GL001633"/>
<sequence length="73" mass="8748">MRKYSIFLLEKLYKSRKGELTLEEFEKKYTQEYQKEVTNKDKLKLAAEIKYSKEIGVKYKAGELGIKTVYFLK</sequence>
<proteinExistence type="predicted"/>
<evidence type="ECO:0000313" key="4">
    <source>
        <dbReference type="Proteomes" id="UP000014197"/>
    </source>
</evidence>
<dbReference type="RefSeq" id="WP_010762647.1">
    <property type="nucleotide sequence ID" value="NZ_KB946316.1"/>
</dbReference>
<evidence type="ECO:0000313" key="1">
    <source>
        <dbReference type="EMBL" id="EOH93534.1"/>
    </source>
</evidence>
<dbReference type="EMBL" id="ASVY01000001">
    <property type="protein sequence ID" value="EOT63369.1"/>
    <property type="molecule type" value="Genomic_DNA"/>
</dbReference>
<name>R2SZU6_9ENTE</name>
<keyword evidence="4" id="KW-1185">Reference proteome</keyword>
<reference evidence="1 3" key="1">
    <citation type="submission" date="2013-02" db="EMBL/GenBank/DDBJ databases">
        <title>The Genome Sequence of Enterococcus haemoperoxidus BAA-382.</title>
        <authorList>
            <consortium name="The Broad Institute Genome Sequencing Platform"/>
            <consortium name="The Broad Institute Genome Sequencing Center for Infectious Disease"/>
            <person name="Earl A.M."/>
            <person name="Gilmore M.S."/>
            <person name="Lebreton F."/>
            <person name="Walker B."/>
            <person name="Young S.K."/>
            <person name="Zeng Q."/>
            <person name="Gargeya S."/>
            <person name="Fitzgerald M."/>
            <person name="Haas B."/>
            <person name="Abouelleil A."/>
            <person name="Alvarado L."/>
            <person name="Arachchi H.M."/>
            <person name="Berlin A.M."/>
            <person name="Chapman S.B."/>
            <person name="Dewar J."/>
            <person name="Goldberg J."/>
            <person name="Griggs A."/>
            <person name="Gujja S."/>
            <person name="Hansen M."/>
            <person name="Howarth C."/>
            <person name="Imamovic A."/>
            <person name="Larimer J."/>
            <person name="McCowan C."/>
            <person name="Murphy C."/>
            <person name="Neiman D."/>
            <person name="Pearson M."/>
            <person name="Priest M."/>
            <person name="Roberts A."/>
            <person name="Saif S."/>
            <person name="Shea T."/>
            <person name="Sisk P."/>
            <person name="Sykes S."/>
            <person name="Wortman J."/>
            <person name="Nusbaum C."/>
            <person name="Birren B."/>
        </authorList>
    </citation>
    <scope>NUCLEOTIDE SEQUENCE [LARGE SCALE GENOMIC DNA]</scope>
    <source>
        <strain evidence="1 3">ATCC BAA-382</strain>
    </source>
</reference>
<accession>R2SZU6</accession>
<evidence type="ECO:0000313" key="2">
    <source>
        <dbReference type="EMBL" id="EOT63369.1"/>
    </source>
</evidence>